<dbReference type="AlphaFoldDB" id="A0A4Y2MS98"/>
<evidence type="ECO:0000259" key="2">
    <source>
        <dbReference type="Pfam" id="PF13843"/>
    </source>
</evidence>
<reference evidence="3 4" key="1">
    <citation type="journal article" date="2019" name="Sci. Rep.">
        <title>Orb-weaving spider Araneus ventricosus genome elucidates the spidroin gene catalogue.</title>
        <authorList>
            <person name="Kono N."/>
            <person name="Nakamura H."/>
            <person name="Ohtoshi R."/>
            <person name="Moran D.A.P."/>
            <person name="Shinohara A."/>
            <person name="Yoshida Y."/>
            <person name="Fujiwara M."/>
            <person name="Mori M."/>
            <person name="Tomita M."/>
            <person name="Arakawa K."/>
        </authorList>
    </citation>
    <scope>NUCLEOTIDE SEQUENCE [LARGE SCALE GENOMIC DNA]</scope>
</reference>
<dbReference type="Pfam" id="PF13843">
    <property type="entry name" value="DDE_Tnp_1_7"/>
    <property type="match status" value="1"/>
</dbReference>
<keyword evidence="4" id="KW-1185">Reference proteome</keyword>
<dbReference type="PANTHER" id="PTHR46599">
    <property type="entry name" value="PIGGYBAC TRANSPOSABLE ELEMENT-DERIVED PROTEIN 4"/>
    <property type="match status" value="1"/>
</dbReference>
<proteinExistence type="predicted"/>
<name>A0A4Y2MS98_ARAVE</name>
<dbReference type="OrthoDB" id="6432197at2759"/>
<feature type="domain" description="PiggyBac transposable element-derived protein" evidence="2">
    <location>
        <begin position="69"/>
        <end position="365"/>
    </location>
</feature>
<evidence type="ECO:0000313" key="4">
    <source>
        <dbReference type="Proteomes" id="UP000499080"/>
    </source>
</evidence>
<feature type="compositionally biased region" description="Acidic residues" evidence="1">
    <location>
        <begin position="1"/>
        <end position="31"/>
    </location>
</feature>
<evidence type="ECO:0000256" key="1">
    <source>
        <dbReference type="SAM" id="MobiDB-lite"/>
    </source>
</evidence>
<sequence>MNSDSEEDNLIETSSEDELSSSEDESEDESLESARNWCGVDVSVLTPAPPKFPFTGNPGIKVSLRQSDDPLDYFCLFFDDEVISFIAKETNSFAEEHFSNLELTPSTRALQWKDVTSEELKRFISLLILQGIVQKPTEKWFWSKRPILCTPFFGNVMNEKRSSLIMKFLHFQSSNDSEDESPSNNKLKKIGKFHSMLMQRFQSTYIPKQDISIDESLIGYKGRLGWKQYIPTKRSRFGVKLFQLCESESGYIWNSIIYTGKGTTFHEDYEDYGVSTKSVMTLIHELKNKGYTLTTDNYYTSPELAEILIKCKTDIYGTLRANRKGLFVNKVMSKVKKGEVLAFQKALMVTGIKKSQNLRSLSLQSWLITNNTMGGVVDKADQCLSYYPVARNQQRKYYKRLPLTYRYSVERFCNLQKEWRKMRQVEFRMKLIERLTK</sequence>
<comment type="caution">
    <text evidence="3">The sequence shown here is derived from an EMBL/GenBank/DDBJ whole genome shotgun (WGS) entry which is preliminary data.</text>
</comment>
<evidence type="ECO:0000313" key="3">
    <source>
        <dbReference type="EMBL" id="GBN28697.1"/>
    </source>
</evidence>
<dbReference type="EMBL" id="BGPR01007677">
    <property type="protein sequence ID" value="GBN28697.1"/>
    <property type="molecule type" value="Genomic_DNA"/>
</dbReference>
<organism evidence="3 4">
    <name type="scientific">Araneus ventricosus</name>
    <name type="common">Orbweaver spider</name>
    <name type="synonym">Epeira ventricosa</name>
    <dbReference type="NCBI Taxonomy" id="182803"/>
    <lineage>
        <taxon>Eukaryota</taxon>
        <taxon>Metazoa</taxon>
        <taxon>Ecdysozoa</taxon>
        <taxon>Arthropoda</taxon>
        <taxon>Chelicerata</taxon>
        <taxon>Arachnida</taxon>
        <taxon>Araneae</taxon>
        <taxon>Araneomorphae</taxon>
        <taxon>Entelegynae</taxon>
        <taxon>Araneoidea</taxon>
        <taxon>Araneidae</taxon>
        <taxon>Araneus</taxon>
    </lineage>
</organism>
<protein>
    <submittedName>
        <fullName evidence="3">PiggyBac transposable element-derived protein 4</fullName>
    </submittedName>
</protein>
<gene>
    <name evidence="3" type="primary">PGBD4_39</name>
    <name evidence="3" type="ORF">AVEN_162330_1</name>
</gene>
<dbReference type="PANTHER" id="PTHR46599:SF3">
    <property type="entry name" value="PIGGYBAC TRANSPOSABLE ELEMENT-DERIVED PROTEIN 4"/>
    <property type="match status" value="1"/>
</dbReference>
<accession>A0A4Y2MS98</accession>
<dbReference type="Proteomes" id="UP000499080">
    <property type="component" value="Unassembled WGS sequence"/>
</dbReference>
<feature type="region of interest" description="Disordered" evidence="1">
    <location>
        <begin position="1"/>
        <end position="32"/>
    </location>
</feature>
<dbReference type="InterPro" id="IPR029526">
    <property type="entry name" value="PGBD"/>
</dbReference>